<feature type="compositionally biased region" description="Basic and acidic residues" evidence="1">
    <location>
        <begin position="85"/>
        <end position="94"/>
    </location>
</feature>
<proteinExistence type="predicted"/>
<dbReference type="Proteomes" id="UP000075809">
    <property type="component" value="Unassembled WGS sequence"/>
</dbReference>
<dbReference type="AlphaFoldDB" id="A0A151XFN4"/>
<gene>
    <name evidence="2" type="ORF">ALC60_01779</name>
</gene>
<organism evidence="2 3">
    <name type="scientific">Mycetomoellerius zeteki</name>
    <dbReference type="NCBI Taxonomy" id="64791"/>
    <lineage>
        <taxon>Eukaryota</taxon>
        <taxon>Metazoa</taxon>
        <taxon>Ecdysozoa</taxon>
        <taxon>Arthropoda</taxon>
        <taxon>Hexapoda</taxon>
        <taxon>Insecta</taxon>
        <taxon>Pterygota</taxon>
        <taxon>Neoptera</taxon>
        <taxon>Endopterygota</taxon>
        <taxon>Hymenoptera</taxon>
        <taxon>Apocrita</taxon>
        <taxon>Aculeata</taxon>
        <taxon>Formicoidea</taxon>
        <taxon>Formicidae</taxon>
        <taxon>Myrmicinae</taxon>
        <taxon>Mycetomoellerius</taxon>
    </lineage>
</organism>
<evidence type="ECO:0000313" key="3">
    <source>
        <dbReference type="Proteomes" id="UP000075809"/>
    </source>
</evidence>
<keyword evidence="3" id="KW-1185">Reference proteome</keyword>
<reference evidence="2 3" key="1">
    <citation type="submission" date="2015-09" db="EMBL/GenBank/DDBJ databases">
        <title>Trachymyrmex zeteki WGS genome.</title>
        <authorList>
            <person name="Nygaard S."/>
            <person name="Hu H."/>
            <person name="Boomsma J."/>
            <person name="Zhang G."/>
        </authorList>
    </citation>
    <scope>NUCLEOTIDE SEQUENCE [LARGE SCALE GENOMIC DNA]</scope>
    <source>
        <strain evidence="2">Tzet28-1</strain>
        <tissue evidence="2">Whole body</tissue>
    </source>
</reference>
<evidence type="ECO:0000256" key="1">
    <source>
        <dbReference type="SAM" id="MobiDB-lite"/>
    </source>
</evidence>
<feature type="region of interest" description="Disordered" evidence="1">
    <location>
        <begin position="54"/>
        <end position="100"/>
    </location>
</feature>
<dbReference type="EMBL" id="KQ982182">
    <property type="protein sequence ID" value="KYQ59193.1"/>
    <property type="molecule type" value="Genomic_DNA"/>
</dbReference>
<feature type="compositionally biased region" description="Polar residues" evidence="1">
    <location>
        <begin position="54"/>
        <end position="65"/>
    </location>
</feature>
<accession>A0A151XFN4</accession>
<name>A0A151XFN4_9HYME</name>
<sequence length="165" mass="18785">MDGSTFVRSRAGRFTRHFGTPAPVVIRRRRESRAPPHRGGIHVREIHILELTQPPSRASHSNTSLFHDYTRPPLGSKTSQRLTPRRCEDSDPPRCHSFPGHPESVTEKRYCLRESCKFLSERLDEFTTCNHLSSLMAVRKTLELRTLPRGQEMICPISGLKAVSS</sequence>
<evidence type="ECO:0000313" key="2">
    <source>
        <dbReference type="EMBL" id="KYQ59193.1"/>
    </source>
</evidence>
<protein>
    <submittedName>
        <fullName evidence="2">Uncharacterized protein</fullName>
    </submittedName>
</protein>